<protein>
    <submittedName>
        <fullName evidence="2">Uncharacterized protein LOC103511215</fullName>
    </submittedName>
</protein>
<dbReference type="KEGG" id="dci:103511215"/>
<proteinExistence type="predicted"/>
<evidence type="ECO:0000313" key="2">
    <source>
        <dbReference type="RefSeq" id="XP_017300389.1"/>
    </source>
</evidence>
<evidence type="ECO:0000313" key="1">
    <source>
        <dbReference type="Proteomes" id="UP000079169"/>
    </source>
</evidence>
<gene>
    <name evidence="2" type="primary">LOC103511215</name>
</gene>
<name>A0A1S4EE65_DIACI</name>
<dbReference type="STRING" id="121845.A0A1S4EE65"/>
<organism evidence="1 2">
    <name type="scientific">Diaphorina citri</name>
    <name type="common">Asian citrus psyllid</name>
    <dbReference type="NCBI Taxonomy" id="121845"/>
    <lineage>
        <taxon>Eukaryota</taxon>
        <taxon>Metazoa</taxon>
        <taxon>Ecdysozoa</taxon>
        <taxon>Arthropoda</taxon>
        <taxon>Hexapoda</taxon>
        <taxon>Insecta</taxon>
        <taxon>Pterygota</taxon>
        <taxon>Neoptera</taxon>
        <taxon>Paraneoptera</taxon>
        <taxon>Hemiptera</taxon>
        <taxon>Sternorrhyncha</taxon>
        <taxon>Psylloidea</taxon>
        <taxon>Psyllidae</taxon>
        <taxon>Diaphorininae</taxon>
        <taxon>Diaphorina</taxon>
    </lineage>
</organism>
<dbReference type="PaxDb" id="121845-A0A1S4EE65"/>
<keyword evidence="1" id="KW-1185">Reference proteome</keyword>
<dbReference type="GeneID" id="103511215"/>
<dbReference type="AlphaFoldDB" id="A0A1S4EE65"/>
<dbReference type="Proteomes" id="UP000079169">
    <property type="component" value="Unplaced"/>
</dbReference>
<dbReference type="RefSeq" id="XP_017300389.1">
    <property type="nucleotide sequence ID" value="XM_017444900.1"/>
</dbReference>
<accession>A0A1S4EE65</accession>
<reference evidence="2" key="1">
    <citation type="submission" date="2025-08" db="UniProtKB">
        <authorList>
            <consortium name="RefSeq"/>
        </authorList>
    </citation>
    <scope>IDENTIFICATION</scope>
</reference>
<sequence>MTLDTGAVAAQRCLDILNAIGAQLTARQNPYHLILRTRFGLHGTPLEPELFEYEPYFPSRFQSVPVSFPAMASEGPYVSPHGNVWTVGMGNSTGGSNVQSTLAGNGSTPPQFVGLSSEPLDWRELLIPPPEGKGGPRFKGITVNHYMKGLLEVEPLHFTCHAMSDGTKLEKIELLNFTDSLRTSVFNVLSPLITTIGRYGMSTAKCKIPVGSYYGHTLVLPGEDYADKNATTTSTSCDTNIKPFKSLANIYGVLSLE</sequence>